<dbReference type="GO" id="GO:0055085">
    <property type="term" value="P:transmembrane transport"/>
    <property type="evidence" value="ECO:0007669"/>
    <property type="project" value="InterPro"/>
</dbReference>
<dbReference type="OrthoDB" id="9794684at2"/>
<keyword evidence="4 7" id="KW-0812">Transmembrane</keyword>
<feature type="transmembrane region" description="Helical" evidence="7">
    <location>
        <begin position="154"/>
        <end position="174"/>
    </location>
</feature>
<dbReference type="PANTHER" id="PTHR43744">
    <property type="entry name" value="ABC TRANSPORTER PERMEASE PROTEIN MG189-RELATED-RELATED"/>
    <property type="match status" value="1"/>
</dbReference>
<feature type="transmembrane region" description="Helical" evidence="7">
    <location>
        <begin position="195"/>
        <end position="214"/>
    </location>
</feature>
<dbReference type="AlphaFoldDB" id="A0A4R4SRA0"/>
<evidence type="ECO:0000313" key="10">
    <source>
        <dbReference type="Proteomes" id="UP000295345"/>
    </source>
</evidence>
<keyword evidence="6 7" id="KW-0472">Membrane</keyword>
<accession>A0A4R4SRA0</accession>
<evidence type="ECO:0000256" key="6">
    <source>
        <dbReference type="ARBA" id="ARBA00023136"/>
    </source>
</evidence>
<keyword evidence="2 7" id="KW-0813">Transport</keyword>
<dbReference type="PANTHER" id="PTHR43744:SF12">
    <property type="entry name" value="ABC TRANSPORTER PERMEASE PROTEIN MG189-RELATED"/>
    <property type="match status" value="1"/>
</dbReference>
<feature type="transmembrane region" description="Helical" evidence="7">
    <location>
        <begin position="21"/>
        <end position="43"/>
    </location>
</feature>
<comment type="subcellular location">
    <subcellularLocation>
        <location evidence="1 7">Cell membrane</location>
        <topology evidence="1 7">Multi-pass membrane protein</topology>
    </subcellularLocation>
</comment>
<evidence type="ECO:0000256" key="5">
    <source>
        <dbReference type="ARBA" id="ARBA00022989"/>
    </source>
</evidence>
<dbReference type="Pfam" id="PF00528">
    <property type="entry name" value="BPD_transp_1"/>
    <property type="match status" value="1"/>
</dbReference>
<evidence type="ECO:0000256" key="1">
    <source>
        <dbReference type="ARBA" id="ARBA00004651"/>
    </source>
</evidence>
<sequence length="289" mass="31152">MATIPGPRLTARVTPRLTPRSVGLTVGLGLLALLWFGPLLVLVTTALRTGADLASSGTVSWPGSWTLDNFGNAWDVGDFSTTYRNSLLITVVKVPLGVAVSALLAYALAKLDLRFRRSVMFFVFLGLTVPLYIAIVPLFTMLRSVYLTDTLVGLLPAYLAFGIPFTTLVLHQFFRRIPDELIEAARVDGAGNFRIFWQFILPLSLPALVTVAILDTVATWNELLIALIMLSSPENSTIPLGMLNFNGAFSTDYTGLSAGILIAVVPILGLYALLQRWIVGGLTAGAIKG</sequence>
<dbReference type="SUPFAM" id="SSF161098">
    <property type="entry name" value="MetI-like"/>
    <property type="match status" value="1"/>
</dbReference>
<dbReference type="Gene3D" id="1.10.3720.10">
    <property type="entry name" value="MetI-like"/>
    <property type="match status" value="1"/>
</dbReference>
<evidence type="ECO:0000313" key="9">
    <source>
        <dbReference type="EMBL" id="TDC64303.1"/>
    </source>
</evidence>
<dbReference type="Proteomes" id="UP000295345">
    <property type="component" value="Unassembled WGS sequence"/>
</dbReference>
<comment type="similarity">
    <text evidence="7">Belongs to the binding-protein-dependent transport system permease family.</text>
</comment>
<dbReference type="GO" id="GO:0005886">
    <property type="term" value="C:plasma membrane"/>
    <property type="evidence" value="ECO:0007669"/>
    <property type="project" value="UniProtKB-SubCell"/>
</dbReference>
<keyword evidence="5 7" id="KW-1133">Transmembrane helix</keyword>
<evidence type="ECO:0000256" key="2">
    <source>
        <dbReference type="ARBA" id="ARBA00022448"/>
    </source>
</evidence>
<evidence type="ECO:0000256" key="4">
    <source>
        <dbReference type="ARBA" id="ARBA00022692"/>
    </source>
</evidence>
<proteinExistence type="inferred from homology"/>
<feature type="domain" description="ABC transmembrane type-1" evidence="8">
    <location>
        <begin position="83"/>
        <end position="274"/>
    </location>
</feature>
<dbReference type="RefSeq" id="WP_132821617.1">
    <property type="nucleotide sequence ID" value="NZ_SMKI01000524.1"/>
</dbReference>
<evidence type="ECO:0000256" key="7">
    <source>
        <dbReference type="RuleBase" id="RU363032"/>
    </source>
</evidence>
<feature type="transmembrane region" description="Helical" evidence="7">
    <location>
        <begin position="121"/>
        <end position="142"/>
    </location>
</feature>
<dbReference type="InterPro" id="IPR000515">
    <property type="entry name" value="MetI-like"/>
</dbReference>
<reference evidence="9 10" key="1">
    <citation type="submission" date="2019-03" db="EMBL/GenBank/DDBJ databases">
        <title>Draft genome sequences of novel Actinobacteria.</title>
        <authorList>
            <person name="Sahin N."/>
            <person name="Ay H."/>
            <person name="Saygin H."/>
        </authorList>
    </citation>
    <scope>NUCLEOTIDE SEQUENCE [LARGE SCALE GENOMIC DNA]</scope>
    <source>
        <strain evidence="9 10">DSM 41900</strain>
    </source>
</reference>
<feature type="transmembrane region" description="Helical" evidence="7">
    <location>
        <begin position="253"/>
        <end position="274"/>
    </location>
</feature>
<dbReference type="InterPro" id="IPR035906">
    <property type="entry name" value="MetI-like_sf"/>
</dbReference>
<name>A0A4R4SRA0_9ACTN</name>
<evidence type="ECO:0000259" key="8">
    <source>
        <dbReference type="PROSITE" id="PS50928"/>
    </source>
</evidence>
<dbReference type="EMBL" id="SMKI01000524">
    <property type="protein sequence ID" value="TDC64303.1"/>
    <property type="molecule type" value="Genomic_DNA"/>
</dbReference>
<dbReference type="CDD" id="cd06261">
    <property type="entry name" value="TM_PBP2"/>
    <property type="match status" value="1"/>
</dbReference>
<comment type="caution">
    <text evidence="9">The sequence shown here is derived from an EMBL/GenBank/DDBJ whole genome shotgun (WGS) entry which is preliminary data.</text>
</comment>
<protein>
    <submittedName>
        <fullName evidence="9">Carbohydrate ABC transporter permease</fullName>
    </submittedName>
</protein>
<keyword evidence="3" id="KW-1003">Cell membrane</keyword>
<evidence type="ECO:0000256" key="3">
    <source>
        <dbReference type="ARBA" id="ARBA00022475"/>
    </source>
</evidence>
<dbReference type="PROSITE" id="PS50928">
    <property type="entry name" value="ABC_TM1"/>
    <property type="match status" value="1"/>
</dbReference>
<keyword evidence="10" id="KW-1185">Reference proteome</keyword>
<gene>
    <name evidence="9" type="ORF">E1283_31665</name>
</gene>
<organism evidence="9 10">
    <name type="scientific">Streptomyces hainanensis</name>
    <dbReference type="NCBI Taxonomy" id="402648"/>
    <lineage>
        <taxon>Bacteria</taxon>
        <taxon>Bacillati</taxon>
        <taxon>Actinomycetota</taxon>
        <taxon>Actinomycetes</taxon>
        <taxon>Kitasatosporales</taxon>
        <taxon>Streptomycetaceae</taxon>
        <taxon>Streptomyces</taxon>
    </lineage>
</organism>
<feature type="transmembrane region" description="Helical" evidence="7">
    <location>
        <begin position="87"/>
        <end position="109"/>
    </location>
</feature>